<feature type="transmembrane region" description="Helical" evidence="19">
    <location>
        <begin position="307"/>
        <end position="325"/>
    </location>
</feature>
<gene>
    <name evidence="19 21" type="primary">arnT</name>
    <name evidence="21" type="ORF">N0392_17160</name>
</gene>
<evidence type="ECO:0000256" key="17">
    <source>
        <dbReference type="ARBA" id="ARBA00025446"/>
    </source>
</evidence>
<dbReference type="PANTHER" id="PTHR33908">
    <property type="entry name" value="MANNOSYLTRANSFERASE YKCB-RELATED"/>
    <property type="match status" value="1"/>
</dbReference>
<feature type="transmembrane region" description="Helical" evidence="19">
    <location>
        <begin position="127"/>
        <end position="147"/>
    </location>
</feature>
<evidence type="ECO:0000256" key="2">
    <source>
        <dbReference type="ARBA" id="ARBA00005200"/>
    </source>
</evidence>
<comment type="similarity">
    <text evidence="3 19">Belongs to the glycosyltransferase 83 family.</text>
</comment>
<evidence type="ECO:0000256" key="11">
    <source>
        <dbReference type="ARBA" id="ARBA00022679"/>
    </source>
</evidence>
<dbReference type="GO" id="GO:0005886">
    <property type="term" value="C:plasma membrane"/>
    <property type="evidence" value="ECO:0007669"/>
    <property type="project" value="UniProtKB-SubCell"/>
</dbReference>
<keyword evidence="9 19" id="KW-0441">Lipid A biosynthesis</keyword>
<dbReference type="GO" id="GO:0006493">
    <property type="term" value="P:protein O-linked glycosylation"/>
    <property type="evidence" value="ECO:0007669"/>
    <property type="project" value="InterPro"/>
</dbReference>
<feature type="transmembrane region" description="Helical" evidence="19">
    <location>
        <begin position="422"/>
        <end position="441"/>
    </location>
</feature>
<keyword evidence="14 19" id="KW-1133">Transmembrane helix</keyword>
<evidence type="ECO:0000256" key="16">
    <source>
        <dbReference type="ARBA" id="ARBA00023136"/>
    </source>
</evidence>
<feature type="domain" description="ArnT-like N-terminal" evidence="20">
    <location>
        <begin position="22"/>
        <end position="253"/>
    </location>
</feature>
<feature type="transmembrane region" description="Helical" evidence="19">
    <location>
        <begin position="331"/>
        <end position="352"/>
    </location>
</feature>
<feature type="transmembrane region" description="Helical" evidence="19">
    <location>
        <begin position="396"/>
        <end position="417"/>
    </location>
</feature>
<keyword evidence="13 19" id="KW-0448">Lipopolysaccharide biosynthesis</keyword>
<evidence type="ECO:0000256" key="14">
    <source>
        <dbReference type="ARBA" id="ARBA00022989"/>
    </source>
</evidence>
<keyword evidence="16 19" id="KW-0472">Membrane</keyword>
<dbReference type="InterPro" id="IPR050297">
    <property type="entry name" value="LipidA_mod_glycosyltrf_83"/>
</dbReference>
<organism evidence="21 22">
    <name type="scientific">Morganella morganii</name>
    <name type="common">Proteus morganii</name>
    <dbReference type="NCBI Taxonomy" id="582"/>
    <lineage>
        <taxon>Bacteria</taxon>
        <taxon>Pseudomonadati</taxon>
        <taxon>Pseudomonadota</taxon>
        <taxon>Gammaproteobacteria</taxon>
        <taxon>Enterobacterales</taxon>
        <taxon>Morganellaceae</taxon>
        <taxon>Morganella</taxon>
    </lineage>
</organism>
<evidence type="ECO:0000313" key="21">
    <source>
        <dbReference type="EMBL" id="MCY0791410.1"/>
    </source>
</evidence>
<feature type="transmembrane region" description="Helical" evidence="19">
    <location>
        <begin position="364"/>
        <end position="384"/>
    </location>
</feature>
<dbReference type="EC" id="2.4.2.43" evidence="4 19"/>
<dbReference type="Pfam" id="PF02366">
    <property type="entry name" value="PMT"/>
    <property type="match status" value="1"/>
</dbReference>
<comment type="caution">
    <text evidence="21">The sequence shown here is derived from an EMBL/GenBank/DDBJ whole genome shotgun (WGS) entry which is preliminary data.</text>
</comment>
<evidence type="ECO:0000256" key="4">
    <source>
        <dbReference type="ARBA" id="ARBA00012056"/>
    </source>
</evidence>
<keyword evidence="10 19" id="KW-0328">Glycosyltransferase</keyword>
<evidence type="ECO:0000256" key="13">
    <source>
        <dbReference type="ARBA" id="ARBA00022985"/>
    </source>
</evidence>
<feature type="transmembrane region" description="Helical" evidence="19">
    <location>
        <begin position="273"/>
        <end position="295"/>
    </location>
</feature>
<dbReference type="InterPro" id="IPR022839">
    <property type="entry name" value="ArnT"/>
</dbReference>
<evidence type="ECO:0000256" key="19">
    <source>
        <dbReference type="HAMAP-Rule" id="MF_01165"/>
    </source>
</evidence>
<evidence type="ECO:0000256" key="12">
    <source>
        <dbReference type="ARBA" id="ARBA00022692"/>
    </source>
</evidence>
<comment type="pathway">
    <text evidence="2 19">Lipopolysaccharide metabolism; 4-amino-4-deoxy-beta-L-arabinose-lipid A biosynthesis.</text>
</comment>
<comment type="subcellular location">
    <subcellularLocation>
        <location evidence="1">Cell inner membrane</location>
        <topology evidence="1">Multi-pass membrane protein</topology>
    </subcellularLocation>
    <subcellularLocation>
        <location evidence="19">Cell membrane</location>
        <topology evidence="19">Multi-pass membrane protein</topology>
    </subcellularLocation>
</comment>
<keyword evidence="12 19" id="KW-0812">Transmembrane</keyword>
<dbReference type="GO" id="GO:0000030">
    <property type="term" value="F:mannosyltransferase activity"/>
    <property type="evidence" value="ECO:0007669"/>
    <property type="project" value="InterPro"/>
</dbReference>
<feature type="transmembrane region" description="Helical" evidence="19">
    <location>
        <begin position="97"/>
        <end position="115"/>
    </location>
</feature>
<evidence type="ECO:0000256" key="1">
    <source>
        <dbReference type="ARBA" id="ARBA00004429"/>
    </source>
</evidence>
<evidence type="ECO:0000256" key="3">
    <source>
        <dbReference type="ARBA" id="ARBA00010814"/>
    </source>
</evidence>
<keyword evidence="6 19" id="KW-1003">Cell membrane</keyword>
<dbReference type="PANTHER" id="PTHR33908:SF3">
    <property type="entry name" value="UNDECAPRENYL PHOSPHATE-ALPHA-4-AMINO-4-DEOXY-L-ARABINOSE ARABINOSYL TRANSFERASE"/>
    <property type="match status" value="1"/>
</dbReference>
<dbReference type="GO" id="GO:0103015">
    <property type="term" value="F:4-amino-4-deoxy-L-arabinose transferase activity"/>
    <property type="evidence" value="ECO:0007669"/>
    <property type="project" value="UniProtKB-EC"/>
</dbReference>
<feature type="transmembrane region" description="Helical" evidence="19">
    <location>
        <begin position="221"/>
        <end position="243"/>
    </location>
</feature>
<comment type="catalytic activity">
    <reaction evidence="18 19">
        <text>4-amino-4-deoxy-alpha-L-arabinopyranosyl di-trans,octa-cis-undecaprenyl phosphate + lipid IVA = lipid IIA + di-trans,octa-cis-undecaprenyl phosphate.</text>
        <dbReference type="EC" id="2.4.2.43"/>
    </reaction>
</comment>
<evidence type="ECO:0000313" key="22">
    <source>
        <dbReference type="Proteomes" id="UP001076655"/>
    </source>
</evidence>
<keyword evidence="7 19" id="KW-0444">Lipid biosynthesis</keyword>
<dbReference type="HAMAP" id="MF_01165">
    <property type="entry name" value="ArnT_transfer"/>
    <property type="match status" value="1"/>
</dbReference>
<dbReference type="AlphaFoldDB" id="A0A9Q4CR43"/>
<evidence type="ECO:0000256" key="9">
    <source>
        <dbReference type="ARBA" id="ARBA00022556"/>
    </source>
</evidence>
<feature type="transmembrane region" description="Helical" evidence="19">
    <location>
        <begin position="153"/>
        <end position="169"/>
    </location>
</feature>
<feature type="transmembrane region" description="Helical" evidence="19">
    <location>
        <begin position="198"/>
        <end position="214"/>
    </location>
</feature>
<dbReference type="EMBL" id="JAPNMI010000010">
    <property type="protein sequence ID" value="MCY0791410.1"/>
    <property type="molecule type" value="Genomic_DNA"/>
</dbReference>
<evidence type="ECO:0000256" key="6">
    <source>
        <dbReference type="ARBA" id="ARBA00022475"/>
    </source>
</evidence>
<evidence type="ECO:0000259" key="20">
    <source>
        <dbReference type="Pfam" id="PF02366"/>
    </source>
</evidence>
<feature type="transmembrane region" description="Helical" evidence="19">
    <location>
        <begin position="176"/>
        <end position="192"/>
    </location>
</feature>
<dbReference type="GO" id="GO:0009103">
    <property type="term" value="P:lipopolysaccharide biosynthetic process"/>
    <property type="evidence" value="ECO:0007669"/>
    <property type="project" value="UniProtKB-KW"/>
</dbReference>
<keyword evidence="11 19" id="KW-0808">Transferase</keyword>
<dbReference type="Proteomes" id="UP001076655">
    <property type="component" value="Unassembled WGS sequence"/>
</dbReference>
<protein>
    <recommendedName>
        <fullName evidence="5 19">Undecaprenyl phosphate-alpha-4-amino-4-deoxy-L-arabinose arabinosyl transferase</fullName>
        <ecNumber evidence="4 19">2.4.2.43</ecNumber>
    </recommendedName>
    <alternativeName>
        <fullName evidence="19">4-amino-4-deoxy-L-arabinose lipid A transferase</fullName>
    </alternativeName>
    <alternativeName>
        <fullName evidence="19">Lipid IV(A) 4-amino-4-deoxy-L-arabinosyltransferase</fullName>
    </alternativeName>
    <alternativeName>
        <fullName evidence="19">Undecaprenyl phosphate-alpha-L-Ara4N transferase</fullName>
    </alternativeName>
</protein>
<evidence type="ECO:0000256" key="5">
    <source>
        <dbReference type="ARBA" id="ARBA00015532"/>
    </source>
</evidence>
<evidence type="ECO:0000256" key="7">
    <source>
        <dbReference type="ARBA" id="ARBA00022516"/>
    </source>
</evidence>
<dbReference type="RefSeq" id="WP_260249818.1">
    <property type="nucleotide sequence ID" value="NZ_JALMEJ010000011.1"/>
</dbReference>
<dbReference type="GO" id="GO:0009245">
    <property type="term" value="P:lipid A biosynthetic process"/>
    <property type="evidence" value="ECO:0007669"/>
    <property type="project" value="UniProtKB-UniRule"/>
</dbReference>
<keyword evidence="8" id="KW-0997">Cell inner membrane</keyword>
<accession>A0A9Q4CR43</accession>
<evidence type="ECO:0000256" key="15">
    <source>
        <dbReference type="ARBA" id="ARBA00023098"/>
    </source>
</evidence>
<keyword evidence="15 19" id="KW-0443">Lipid metabolism</keyword>
<sequence length="567" mass="64353">MILDITSRKSVFSVAYPSAAMWTVLFLLFIAVTYFLPLEFRALWQPDETRYAEISREMLADGNWVVPHLLDIRYFEKPVAGYWVNNISQMLFGHTQFAVRFGVLFSTMVSTLLVYRLAMKMWDEKVIARTAAFLYASMLLVLALGTYSTLDPILTMWITLVIYLSYGLTTAQTRGALLGYWVAFGLACGMALMTKGFLALVLPVIALIPVHIFYRRLKIMLCYCWAGIAAAGLITLPWAIAVYHAEPDFWRYFVVVEHLQRFMSKEAQNLSPFWFFIPILFAGVLPWSGFLFGALKHGWQQRRENKPLFFLLCWAVLPFLFFSIAKGKLLTYILPVIAPLTILMAAYIHTLIKKQAVTVFKLNAVINIIFGCCAVIALLVINNLENTLVYSAAERGKFTGAIAIFLFWIAVSVVTLIKGCRYWLLAAFCTVAISLSVSSLLPARTERANLPQIFIQNNIALLKDARYILVNSVGVGTSAAWELQRSDIYMFDRPGELKYGLSDLYPDAKSKFISHENFESWLENARKTGDVALILRDRHGVDENDVSPADEFITDDNLTLLYYRKMP</sequence>
<dbReference type="InterPro" id="IPR003342">
    <property type="entry name" value="ArnT-like_N"/>
</dbReference>
<evidence type="ECO:0000256" key="10">
    <source>
        <dbReference type="ARBA" id="ARBA00022676"/>
    </source>
</evidence>
<reference evidence="21" key="1">
    <citation type="submission" date="2022-08" db="EMBL/GenBank/DDBJ databases">
        <authorList>
            <person name="Dale J.L."/>
        </authorList>
    </citation>
    <scope>NUCLEOTIDE SEQUENCE</scope>
    <source>
        <strain evidence="21">2022EL-00758</strain>
    </source>
</reference>
<evidence type="ECO:0000256" key="8">
    <source>
        <dbReference type="ARBA" id="ARBA00022519"/>
    </source>
</evidence>
<dbReference type="NCBIfam" id="NF009784">
    <property type="entry name" value="PRK13279.1"/>
    <property type="match status" value="1"/>
</dbReference>
<dbReference type="GO" id="GO:0010041">
    <property type="term" value="P:response to iron(III) ion"/>
    <property type="evidence" value="ECO:0007669"/>
    <property type="project" value="TreeGrafter"/>
</dbReference>
<feature type="transmembrane region" description="Helical" evidence="19">
    <location>
        <begin position="12"/>
        <end position="36"/>
    </location>
</feature>
<name>A0A9Q4CR43_MORMO</name>
<comment type="function">
    <text evidence="17 19">Catalyzes the transfer of the L-Ara4N moiety of the glycolipid undecaprenyl phosphate-alpha-L-Ara4N to lipid A. The modified arabinose is attached to lipid A and is required for resistance to polymyxin and cationic antimicrobial peptides.</text>
</comment>
<proteinExistence type="inferred from homology"/>
<evidence type="ECO:0000256" key="18">
    <source>
        <dbReference type="ARBA" id="ARBA00034054"/>
    </source>
</evidence>